<name>A0ABS8HZY7_9FIRM</name>
<reference evidence="1" key="1">
    <citation type="submission" date="2021-11" db="EMBL/GenBank/DDBJ databases">
        <title>Description of a new species Pelosinus isolated from the bottom sediments of Lake Baikal.</title>
        <authorList>
            <person name="Zakharyuk A."/>
        </authorList>
    </citation>
    <scope>NUCLEOTIDE SEQUENCE</scope>
    <source>
        <strain evidence="1">Bkl1</strain>
    </source>
</reference>
<dbReference type="SUPFAM" id="SSF53448">
    <property type="entry name" value="Nucleotide-diphospho-sugar transferases"/>
    <property type="match status" value="1"/>
</dbReference>
<gene>
    <name evidence="1" type="ORF">LMF89_22310</name>
</gene>
<comment type="caution">
    <text evidence="1">The sequence shown here is derived from an EMBL/GenBank/DDBJ whole genome shotgun (WGS) entry which is preliminary data.</text>
</comment>
<accession>A0ABS8HZY7</accession>
<proteinExistence type="predicted"/>
<protein>
    <submittedName>
        <fullName evidence="1">Glycosyltransferase family 2 protein</fullName>
    </submittedName>
</protein>
<organism evidence="1 2">
    <name type="scientific">Pelosinus baikalensis</name>
    <dbReference type="NCBI Taxonomy" id="2892015"/>
    <lineage>
        <taxon>Bacteria</taxon>
        <taxon>Bacillati</taxon>
        <taxon>Bacillota</taxon>
        <taxon>Negativicutes</taxon>
        <taxon>Selenomonadales</taxon>
        <taxon>Sporomusaceae</taxon>
        <taxon>Pelosinus</taxon>
    </lineage>
</organism>
<dbReference type="EMBL" id="JAJHJB010000048">
    <property type="protein sequence ID" value="MCC5468074.1"/>
    <property type="molecule type" value="Genomic_DNA"/>
</dbReference>
<dbReference type="RefSeq" id="WP_229536977.1">
    <property type="nucleotide sequence ID" value="NZ_JAJHJB010000048.1"/>
</dbReference>
<evidence type="ECO:0000313" key="1">
    <source>
        <dbReference type="EMBL" id="MCC5468074.1"/>
    </source>
</evidence>
<keyword evidence="2" id="KW-1185">Reference proteome</keyword>
<dbReference type="Proteomes" id="UP001165492">
    <property type="component" value="Unassembled WGS sequence"/>
</dbReference>
<dbReference type="CDD" id="cd00761">
    <property type="entry name" value="Glyco_tranf_GTA_type"/>
    <property type="match status" value="1"/>
</dbReference>
<dbReference type="Gene3D" id="3.90.550.10">
    <property type="entry name" value="Spore Coat Polysaccharide Biosynthesis Protein SpsA, Chain A"/>
    <property type="match status" value="1"/>
</dbReference>
<evidence type="ECO:0000313" key="2">
    <source>
        <dbReference type="Proteomes" id="UP001165492"/>
    </source>
</evidence>
<sequence length="305" mass="35900">MTKFNLTTPVVLLVFNRPHTTEQVFKEIRNAKPPKLLIVADGPRTDRSEEVEKCAAVRAIVEQVDWDCQVLINYSDINLGCRKRVASGLDWVFDRVDEAIILEDDCVPHPTFFHFCQELLERYRTDERVMTISGNNFQYGRRRTKYSYYFSRYAHLWGWATWRRAWNSYDVDMKMWQEIRDGAWLFDILGSTRPEFQDGQYQINISRSIRTVQYWHDIFEHTYKGRIDTWDYQLLFASWLQNGLHVLPNINLVSNIGFGPEATHTKVISQCANLPITAMEDPLNHPTFVIRDSWADDYSQATHFG</sequence>
<dbReference type="InterPro" id="IPR029044">
    <property type="entry name" value="Nucleotide-diphossugar_trans"/>
</dbReference>